<sequence>RGTDRIMDHHSNPPPPPRSSRSHVVPGELLEPRERSPEIDEQIQTSQPLLQLPNSYLSPPSHPPPDPYGSPEQSLCVPLPRYPSPYRTSATLSASSCYSDAQDGEFPAPSEHLNIETGSTTSKRWAARQRATSGIIRRYPTRRIKLVKGTVLSVDHPVPSAIRNAVQPKYRDLEGGSSEEFTHMRYTAATCDPDEFTLQHGYNLRPSMYNRHTEMLIAITYYNEDKVLTARTLHSVMQNVRDIVNLKKTEFWNKGGPAWQKIVVCLVFDGIKPCDKNTLDLLATVGIYQDGVMKHDVDGRETVAHIFEYTTQLSVTPTQQLIRPLGDDPTNLPPVQMMFCLKQKNSKKINSHRWLFNAFGRILNPEICILIDAGTKPGHKSLLELWETFYNDRHLGGACGEIHALLGRGWRNVLNPLVAAQNFEYKISNILDKPLESSFGYVSVLPGAFSAYRYRAIVGRPLEQYFHGDHTLSERLGKKGIEGMNIFKKNMFLAEDRILCFELVAKAGCQWKLTYVKASKGETDVPEGPAEFLSQRRRWLNGSFAASLYATMHFNRIYRSGHSYIRLLAFHVQLIYNICQLVMTWFSLASYWLTSSVIMDIVGTPSAVNHNKSWPFGADITPILNNTFKIGYLVFLMLQFILALGNRPKGTKLYYTLSLIYFSLVQAYILVLSFYLVAQALTGDNLKFNFSNGVGVFLTSFINSTGGLVLVALISTYGIYLIASILYLDPWHMLTSSWAYFLGMPSSINILMVYAFCNWHDGSDKADELPSAQTKSDAQTAFVEEIDMPQADIDVQFEQTVKRALAPWQEPEEKAEVNLDDSYKSFRTNLVLLWTFSNGLLALCINNEGFKQLCLSLIIVDDFDAAHCVVFQGYSLGTSGLSIFRFFGALWFLAKTNVLCCFYRR</sequence>
<dbReference type="Proteomes" id="UP001147747">
    <property type="component" value="Unassembled WGS sequence"/>
</dbReference>
<accession>A0A9W9W503</accession>
<evidence type="ECO:0000256" key="7">
    <source>
        <dbReference type="ARBA" id="ARBA00022989"/>
    </source>
</evidence>
<evidence type="ECO:0000256" key="5">
    <source>
        <dbReference type="ARBA" id="ARBA00022679"/>
    </source>
</evidence>
<dbReference type="GO" id="GO:0030428">
    <property type="term" value="C:cell septum"/>
    <property type="evidence" value="ECO:0007669"/>
    <property type="project" value="TreeGrafter"/>
</dbReference>
<dbReference type="GO" id="GO:0004100">
    <property type="term" value="F:chitin synthase activity"/>
    <property type="evidence" value="ECO:0007669"/>
    <property type="project" value="UniProtKB-UniRule"/>
</dbReference>
<name>A0A9W9W503_9EURO</name>
<dbReference type="PANTHER" id="PTHR22914">
    <property type="entry name" value="CHITIN SYNTHASE"/>
    <property type="match status" value="1"/>
</dbReference>
<evidence type="ECO:0000256" key="8">
    <source>
        <dbReference type="ARBA" id="ARBA00023136"/>
    </source>
</evidence>
<comment type="similarity">
    <text evidence="9">Belongs to the chitin synthase family.</text>
</comment>
<feature type="transmembrane region" description="Helical" evidence="9">
    <location>
        <begin position="659"/>
        <end position="681"/>
    </location>
</feature>
<evidence type="ECO:0000256" key="1">
    <source>
        <dbReference type="ARBA" id="ARBA00004651"/>
    </source>
</evidence>
<keyword evidence="9" id="KW-0961">Cell wall biogenesis/degradation</keyword>
<feature type="transmembrane region" description="Helical" evidence="9">
    <location>
        <begin position="701"/>
        <end position="726"/>
    </location>
</feature>
<comment type="function">
    <text evidence="9">Polymerizes chitin, a structural polymer of the cell wall and septum, by transferring the sugar moiety of UDP-GlcNAc to the non-reducing end of the growing chitin polymer.</text>
</comment>
<dbReference type="GO" id="GO:0006031">
    <property type="term" value="P:chitin biosynthetic process"/>
    <property type="evidence" value="ECO:0007669"/>
    <property type="project" value="UniProtKB-UniRule"/>
</dbReference>
<dbReference type="RefSeq" id="XP_056490835.1">
    <property type="nucleotide sequence ID" value="XM_056628101.1"/>
</dbReference>
<keyword evidence="5 9" id="KW-0808">Transferase</keyword>
<dbReference type="InterPro" id="IPR004835">
    <property type="entry name" value="Chitin_synth"/>
</dbReference>
<evidence type="ECO:0000256" key="4">
    <source>
        <dbReference type="ARBA" id="ARBA00022676"/>
    </source>
</evidence>
<keyword evidence="6 9" id="KW-0812">Transmembrane</keyword>
<feature type="region of interest" description="Disordered" evidence="10">
    <location>
        <begin position="1"/>
        <end position="80"/>
    </location>
</feature>
<dbReference type="EMBL" id="JAPZBU010000005">
    <property type="protein sequence ID" value="KAJ5403593.1"/>
    <property type="molecule type" value="Genomic_DNA"/>
</dbReference>
<reference evidence="12" key="2">
    <citation type="journal article" date="2023" name="IMA Fungus">
        <title>Comparative genomic study of the Penicillium genus elucidates a diverse pangenome and 15 lateral gene transfer events.</title>
        <authorList>
            <person name="Petersen C."/>
            <person name="Sorensen T."/>
            <person name="Nielsen M.R."/>
            <person name="Sondergaard T.E."/>
            <person name="Sorensen J.L."/>
            <person name="Fitzpatrick D.A."/>
            <person name="Frisvad J.C."/>
            <person name="Nielsen K.L."/>
        </authorList>
    </citation>
    <scope>NUCLEOTIDE SEQUENCE</scope>
    <source>
        <strain evidence="12">IBT 29677</strain>
    </source>
</reference>
<proteinExistence type="inferred from homology"/>
<dbReference type="InterPro" id="IPR029044">
    <property type="entry name" value="Nucleotide-diphossugar_trans"/>
</dbReference>
<evidence type="ECO:0000313" key="13">
    <source>
        <dbReference type="Proteomes" id="UP001147747"/>
    </source>
</evidence>
<comment type="catalytic activity">
    <reaction evidence="9">
        <text>[(1-&gt;4)-N-acetyl-beta-D-glucosaminyl](n) + UDP-N-acetyl-alpha-D-glucosamine = [(1-&gt;4)-N-acetyl-beta-D-glucosaminyl](n+1) + UDP + H(+)</text>
        <dbReference type="Rhea" id="RHEA:16637"/>
        <dbReference type="Rhea" id="RHEA-COMP:9593"/>
        <dbReference type="Rhea" id="RHEA-COMP:9595"/>
        <dbReference type="ChEBI" id="CHEBI:15378"/>
        <dbReference type="ChEBI" id="CHEBI:17029"/>
        <dbReference type="ChEBI" id="CHEBI:57705"/>
        <dbReference type="ChEBI" id="CHEBI:58223"/>
        <dbReference type="EC" id="2.4.1.16"/>
    </reaction>
</comment>
<feature type="non-terminal residue" evidence="12">
    <location>
        <position position="905"/>
    </location>
</feature>
<feature type="domain" description="Chitin synthase N-terminal" evidence="11">
    <location>
        <begin position="142"/>
        <end position="214"/>
    </location>
</feature>
<evidence type="ECO:0000256" key="2">
    <source>
        <dbReference type="ARBA" id="ARBA00012543"/>
    </source>
</evidence>
<keyword evidence="4 9" id="KW-0328">Glycosyltransferase</keyword>
<dbReference type="Pfam" id="PF08407">
    <property type="entry name" value="Chitin_synth_1N"/>
    <property type="match status" value="1"/>
</dbReference>
<keyword evidence="8 9" id="KW-0472">Membrane</keyword>
<evidence type="ECO:0000259" key="11">
    <source>
        <dbReference type="Pfam" id="PF08407"/>
    </source>
</evidence>
<keyword evidence="3 9" id="KW-1003">Cell membrane</keyword>
<dbReference type="EC" id="2.4.1.16" evidence="2 9"/>
<organism evidence="12 13">
    <name type="scientific">Penicillium cosmopolitanum</name>
    <dbReference type="NCBI Taxonomy" id="1131564"/>
    <lineage>
        <taxon>Eukaryota</taxon>
        <taxon>Fungi</taxon>
        <taxon>Dikarya</taxon>
        <taxon>Ascomycota</taxon>
        <taxon>Pezizomycotina</taxon>
        <taxon>Eurotiomycetes</taxon>
        <taxon>Eurotiomycetidae</taxon>
        <taxon>Eurotiales</taxon>
        <taxon>Aspergillaceae</taxon>
        <taxon>Penicillium</taxon>
    </lineage>
</organism>
<dbReference type="AlphaFoldDB" id="A0A9W9W503"/>
<dbReference type="OrthoDB" id="26569at2759"/>
<evidence type="ECO:0000256" key="9">
    <source>
        <dbReference type="RuleBase" id="RU366040"/>
    </source>
</evidence>
<feature type="transmembrane region" description="Helical" evidence="9">
    <location>
        <begin position="883"/>
        <end position="903"/>
    </location>
</feature>
<dbReference type="GeneID" id="81367081"/>
<dbReference type="InterPro" id="IPR013616">
    <property type="entry name" value="Chitin_synth_N"/>
</dbReference>
<evidence type="ECO:0000256" key="10">
    <source>
        <dbReference type="SAM" id="MobiDB-lite"/>
    </source>
</evidence>
<protein>
    <recommendedName>
        <fullName evidence="2 9">Chitin synthase</fullName>
        <ecNumber evidence="2 9">2.4.1.16</ecNumber>
    </recommendedName>
</protein>
<dbReference type="GO" id="GO:0005886">
    <property type="term" value="C:plasma membrane"/>
    <property type="evidence" value="ECO:0007669"/>
    <property type="project" value="UniProtKB-SubCell"/>
</dbReference>
<feature type="transmembrane region" description="Helical" evidence="9">
    <location>
        <begin position="630"/>
        <end position="647"/>
    </location>
</feature>
<feature type="transmembrane region" description="Helical" evidence="9">
    <location>
        <begin position="570"/>
        <end position="593"/>
    </location>
</feature>
<dbReference type="SUPFAM" id="SSF53448">
    <property type="entry name" value="Nucleotide-diphospho-sugar transferases"/>
    <property type="match status" value="1"/>
</dbReference>
<feature type="transmembrane region" description="Helical" evidence="9">
    <location>
        <begin position="738"/>
        <end position="756"/>
    </location>
</feature>
<feature type="compositionally biased region" description="Basic and acidic residues" evidence="10">
    <location>
        <begin position="1"/>
        <end position="11"/>
    </location>
</feature>
<dbReference type="PANTHER" id="PTHR22914:SF39">
    <property type="entry name" value="CHITIN SYNTHASE"/>
    <property type="match status" value="1"/>
</dbReference>
<comment type="caution">
    <text evidence="12">The sequence shown here is derived from an EMBL/GenBank/DDBJ whole genome shotgun (WGS) entry which is preliminary data.</text>
</comment>
<dbReference type="Pfam" id="PF01644">
    <property type="entry name" value="Chitin_synth_1"/>
    <property type="match status" value="1"/>
</dbReference>
<evidence type="ECO:0000256" key="3">
    <source>
        <dbReference type="ARBA" id="ARBA00022475"/>
    </source>
</evidence>
<gene>
    <name evidence="12" type="ORF">N7509_003464</name>
</gene>
<comment type="subcellular location">
    <subcellularLocation>
        <location evidence="1 9">Cell membrane</location>
        <topology evidence="1 9">Multi-pass membrane protein</topology>
    </subcellularLocation>
</comment>
<dbReference type="GO" id="GO:0071555">
    <property type="term" value="P:cell wall organization"/>
    <property type="evidence" value="ECO:0007669"/>
    <property type="project" value="UniProtKB-KW"/>
</dbReference>
<reference evidence="12" key="1">
    <citation type="submission" date="2022-12" db="EMBL/GenBank/DDBJ databases">
        <authorList>
            <person name="Petersen C."/>
        </authorList>
    </citation>
    <scope>NUCLEOTIDE SEQUENCE</scope>
    <source>
        <strain evidence="12">IBT 29677</strain>
    </source>
</reference>
<keyword evidence="7 9" id="KW-1133">Transmembrane helix</keyword>
<dbReference type="CDD" id="cd04190">
    <property type="entry name" value="Chitin_synth_C"/>
    <property type="match status" value="1"/>
</dbReference>
<evidence type="ECO:0000256" key="6">
    <source>
        <dbReference type="ARBA" id="ARBA00022692"/>
    </source>
</evidence>
<evidence type="ECO:0000313" key="12">
    <source>
        <dbReference type="EMBL" id="KAJ5403593.1"/>
    </source>
</evidence>
<keyword evidence="13" id="KW-1185">Reference proteome</keyword>